<gene>
    <name evidence="2" type="ORF">M5K25_026992</name>
</gene>
<keyword evidence="3" id="KW-1185">Reference proteome</keyword>
<organism evidence="2 3">
    <name type="scientific">Dendrobium thyrsiflorum</name>
    <name type="common">Pinecone-like raceme dendrobium</name>
    <name type="synonym">Orchid</name>
    <dbReference type="NCBI Taxonomy" id="117978"/>
    <lineage>
        <taxon>Eukaryota</taxon>
        <taxon>Viridiplantae</taxon>
        <taxon>Streptophyta</taxon>
        <taxon>Embryophyta</taxon>
        <taxon>Tracheophyta</taxon>
        <taxon>Spermatophyta</taxon>
        <taxon>Magnoliopsida</taxon>
        <taxon>Liliopsida</taxon>
        <taxon>Asparagales</taxon>
        <taxon>Orchidaceae</taxon>
        <taxon>Epidendroideae</taxon>
        <taxon>Malaxideae</taxon>
        <taxon>Dendrobiinae</taxon>
        <taxon>Dendrobium</taxon>
    </lineage>
</organism>
<sequence>MSPDQGPEALLEGSNHNLDYQTVVVDRWKIGHARRDFLNPWNTNNNKLQKLQETIDADCLGEAQQLHGRTLHCFNKRGIVFCEAREYEIAKAALAGKNNKYTNSGTSNPTMDLRFKSDPDQSLNIADAEPFDPQMVETKLYRRLADASINLKTLTIVVGDNHPVGDTAEILSNIIREEIDVMDAACGMAARRAALAKVTTVSHAPPKFQPLFHCIRLSLDVDVGSRAGLLEGEEFAGDNGKELGRVRVGLEVGGRVTSGTGDGENVGESDGENDGSCVASREEDEAEVESGQMEPEPVVMRVSESRWRESKSSLLS</sequence>
<name>A0ABD0TYN1_DENTH</name>
<evidence type="ECO:0000313" key="3">
    <source>
        <dbReference type="Proteomes" id="UP001552299"/>
    </source>
</evidence>
<evidence type="ECO:0000313" key="2">
    <source>
        <dbReference type="EMBL" id="KAL0904836.1"/>
    </source>
</evidence>
<reference evidence="2 3" key="1">
    <citation type="journal article" date="2024" name="Plant Biotechnol. J.">
        <title>Dendrobium thyrsiflorum genome and its molecular insights into genes involved in important horticultural traits.</title>
        <authorList>
            <person name="Chen B."/>
            <person name="Wang J.Y."/>
            <person name="Zheng P.J."/>
            <person name="Li K.L."/>
            <person name="Liang Y.M."/>
            <person name="Chen X.F."/>
            <person name="Zhang C."/>
            <person name="Zhao X."/>
            <person name="He X."/>
            <person name="Zhang G.Q."/>
            <person name="Liu Z.J."/>
            <person name="Xu Q."/>
        </authorList>
    </citation>
    <scope>NUCLEOTIDE SEQUENCE [LARGE SCALE GENOMIC DNA]</scope>
    <source>
        <strain evidence="2">GZMU011</strain>
    </source>
</reference>
<dbReference type="AlphaFoldDB" id="A0ABD0TYN1"/>
<comment type="caution">
    <text evidence="2">The sequence shown here is derived from an EMBL/GenBank/DDBJ whole genome shotgun (WGS) entry which is preliminary data.</text>
</comment>
<proteinExistence type="predicted"/>
<feature type="region of interest" description="Disordered" evidence="1">
    <location>
        <begin position="253"/>
        <end position="316"/>
    </location>
</feature>
<feature type="compositionally biased region" description="Basic and acidic residues" evidence="1">
    <location>
        <begin position="303"/>
        <end position="316"/>
    </location>
</feature>
<protein>
    <submittedName>
        <fullName evidence="2">Uncharacterized protein</fullName>
    </submittedName>
</protein>
<dbReference type="Proteomes" id="UP001552299">
    <property type="component" value="Unassembled WGS sequence"/>
</dbReference>
<dbReference type="EMBL" id="JANQDX010000019">
    <property type="protein sequence ID" value="KAL0904836.1"/>
    <property type="molecule type" value="Genomic_DNA"/>
</dbReference>
<accession>A0ABD0TYN1</accession>
<evidence type="ECO:0000256" key="1">
    <source>
        <dbReference type="SAM" id="MobiDB-lite"/>
    </source>
</evidence>